<dbReference type="Proteomes" id="UP000807469">
    <property type="component" value="Unassembled WGS sequence"/>
</dbReference>
<dbReference type="AlphaFoldDB" id="A0A9P5ZAV4"/>
<name>A0A9P5ZAV4_9AGAR</name>
<gene>
    <name evidence="1" type="ORF">BDN70DRAFT_872991</name>
</gene>
<evidence type="ECO:0000313" key="2">
    <source>
        <dbReference type="Proteomes" id="UP000807469"/>
    </source>
</evidence>
<organism evidence="1 2">
    <name type="scientific">Pholiota conissans</name>
    <dbReference type="NCBI Taxonomy" id="109636"/>
    <lineage>
        <taxon>Eukaryota</taxon>
        <taxon>Fungi</taxon>
        <taxon>Dikarya</taxon>
        <taxon>Basidiomycota</taxon>
        <taxon>Agaricomycotina</taxon>
        <taxon>Agaricomycetes</taxon>
        <taxon>Agaricomycetidae</taxon>
        <taxon>Agaricales</taxon>
        <taxon>Agaricineae</taxon>
        <taxon>Strophariaceae</taxon>
        <taxon>Pholiota</taxon>
    </lineage>
</organism>
<keyword evidence="2" id="KW-1185">Reference proteome</keyword>
<dbReference type="EMBL" id="MU155147">
    <property type="protein sequence ID" value="KAF9484097.1"/>
    <property type="molecule type" value="Genomic_DNA"/>
</dbReference>
<comment type="caution">
    <text evidence="1">The sequence shown here is derived from an EMBL/GenBank/DDBJ whole genome shotgun (WGS) entry which is preliminary data.</text>
</comment>
<accession>A0A9P5ZAV4</accession>
<sequence>MFATLPLLLQMALVLFLAGPIAFTIPLGLKLAIPIPRWYDCTSCPTPLFSTHWSLLSRHFSFTLPCKFPHLEGFRTFFSFLLYFLSPIWPKLYYPKAKHVHLPLNQLHLFPHIYTIWSQKSWPTFDREWLSLTLSTP</sequence>
<reference evidence="1" key="1">
    <citation type="submission" date="2020-11" db="EMBL/GenBank/DDBJ databases">
        <authorList>
            <consortium name="DOE Joint Genome Institute"/>
            <person name="Ahrendt S."/>
            <person name="Riley R."/>
            <person name="Andreopoulos W."/>
            <person name="Labutti K."/>
            <person name="Pangilinan J."/>
            <person name="Ruiz-Duenas F.J."/>
            <person name="Barrasa J.M."/>
            <person name="Sanchez-Garcia M."/>
            <person name="Camarero S."/>
            <person name="Miyauchi S."/>
            <person name="Serrano A."/>
            <person name="Linde D."/>
            <person name="Babiker R."/>
            <person name="Drula E."/>
            <person name="Ayuso-Fernandez I."/>
            <person name="Pacheco R."/>
            <person name="Padilla G."/>
            <person name="Ferreira P."/>
            <person name="Barriuso J."/>
            <person name="Kellner H."/>
            <person name="Castanera R."/>
            <person name="Alfaro M."/>
            <person name="Ramirez L."/>
            <person name="Pisabarro A.G."/>
            <person name="Kuo A."/>
            <person name="Tritt A."/>
            <person name="Lipzen A."/>
            <person name="He G."/>
            <person name="Yan M."/>
            <person name="Ng V."/>
            <person name="Cullen D."/>
            <person name="Martin F."/>
            <person name="Rosso M.-N."/>
            <person name="Henrissat B."/>
            <person name="Hibbett D."/>
            <person name="Martinez A.T."/>
            <person name="Grigoriev I.V."/>
        </authorList>
    </citation>
    <scope>NUCLEOTIDE SEQUENCE</scope>
    <source>
        <strain evidence="1">CIRM-BRFM 674</strain>
    </source>
</reference>
<proteinExistence type="predicted"/>
<protein>
    <submittedName>
        <fullName evidence="1">Uncharacterized protein</fullName>
    </submittedName>
</protein>
<evidence type="ECO:0000313" key="1">
    <source>
        <dbReference type="EMBL" id="KAF9484097.1"/>
    </source>
</evidence>